<protein>
    <submittedName>
        <fullName evidence="2">Uncharacterized protein</fullName>
    </submittedName>
</protein>
<feature type="region of interest" description="Disordered" evidence="1">
    <location>
        <begin position="119"/>
        <end position="158"/>
    </location>
</feature>
<organism evidence="2 3">
    <name type="scientific">Liparis tanakae</name>
    <name type="common">Tanaka's snailfish</name>
    <dbReference type="NCBI Taxonomy" id="230148"/>
    <lineage>
        <taxon>Eukaryota</taxon>
        <taxon>Metazoa</taxon>
        <taxon>Chordata</taxon>
        <taxon>Craniata</taxon>
        <taxon>Vertebrata</taxon>
        <taxon>Euteleostomi</taxon>
        <taxon>Actinopterygii</taxon>
        <taxon>Neopterygii</taxon>
        <taxon>Teleostei</taxon>
        <taxon>Neoteleostei</taxon>
        <taxon>Acanthomorphata</taxon>
        <taxon>Eupercaria</taxon>
        <taxon>Perciformes</taxon>
        <taxon>Cottioidei</taxon>
        <taxon>Cottales</taxon>
        <taxon>Liparidae</taxon>
        <taxon>Liparis</taxon>
    </lineage>
</organism>
<accession>A0A4Z2HC52</accession>
<evidence type="ECO:0000313" key="3">
    <source>
        <dbReference type="Proteomes" id="UP000314294"/>
    </source>
</evidence>
<dbReference type="EMBL" id="SRLO01000272">
    <property type="protein sequence ID" value="TNN63467.1"/>
    <property type="molecule type" value="Genomic_DNA"/>
</dbReference>
<reference evidence="2 3" key="1">
    <citation type="submission" date="2019-03" db="EMBL/GenBank/DDBJ databases">
        <title>First draft genome of Liparis tanakae, snailfish: a comprehensive survey of snailfish specific genes.</title>
        <authorList>
            <person name="Kim W."/>
            <person name="Song I."/>
            <person name="Jeong J.-H."/>
            <person name="Kim D."/>
            <person name="Kim S."/>
            <person name="Ryu S."/>
            <person name="Song J.Y."/>
            <person name="Lee S.K."/>
        </authorList>
    </citation>
    <scope>NUCLEOTIDE SEQUENCE [LARGE SCALE GENOMIC DNA]</scope>
    <source>
        <tissue evidence="2">Muscle</tissue>
    </source>
</reference>
<dbReference type="AlphaFoldDB" id="A0A4Z2HC52"/>
<sequence>MESVQDWNVSRRSCSRRMLGLWHVGLWWDMSSTPREASGLEGWGAEKPMFRNFRRSYRYGGGDAERGEGGVRGGEQIGCRREALDEGAGGGELPVLLRGTVPGLPALCRHVTPETLHPVAHAGVEPARPRQTALRDSRSGESSKGGALPPDASGWQLL</sequence>
<gene>
    <name evidence="2" type="ORF">EYF80_026317</name>
</gene>
<proteinExistence type="predicted"/>
<dbReference type="Proteomes" id="UP000314294">
    <property type="component" value="Unassembled WGS sequence"/>
</dbReference>
<evidence type="ECO:0000313" key="2">
    <source>
        <dbReference type="EMBL" id="TNN63467.1"/>
    </source>
</evidence>
<name>A0A4Z2HC52_9TELE</name>
<keyword evidence="3" id="KW-1185">Reference proteome</keyword>
<comment type="caution">
    <text evidence="2">The sequence shown here is derived from an EMBL/GenBank/DDBJ whole genome shotgun (WGS) entry which is preliminary data.</text>
</comment>
<evidence type="ECO:0000256" key="1">
    <source>
        <dbReference type="SAM" id="MobiDB-lite"/>
    </source>
</evidence>